<dbReference type="InterPro" id="IPR011990">
    <property type="entry name" value="TPR-like_helical_dom_sf"/>
</dbReference>
<dbReference type="Gene3D" id="1.25.40.10">
    <property type="entry name" value="Tetratricopeptide repeat domain"/>
    <property type="match status" value="1"/>
</dbReference>
<dbReference type="OrthoDB" id="3174329at2759"/>
<dbReference type="PROSITE" id="PS01360">
    <property type="entry name" value="ZF_MYND_1"/>
    <property type="match status" value="1"/>
</dbReference>
<dbReference type="InterPro" id="IPR002893">
    <property type="entry name" value="Znf_MYND"/>
</dbReference>
<organism evidence="7 8">
    <name type="scientific">Dibothriocephalus latus</name>
    <name type="common">Fish tapeworm</name>
    <name type="synonym">Diphyllobothrium latum</name>
    <dbReference type="NCBI Taxonomy" id="60516"/>
    <lineage>
        <taxon>Eukaryota</taxon>
        <taxon>Metazoa</taxon>
        <taxon>Spiralia</taxon>
        <taxon>Lophotrochozoa</taxon>
        <taxon>Platyhelminthes</taxon>
        <taxon>Cestoda</taxon>
        <taxon>Eucestoda</taxon>
        <taxon>Diphyllobothriidea</taxon>
        <taxon>Diphyllobothriidae</taxon>
        <taxon>Dibothriocephalus</taxon>
    </lineage>
</organism>
<protein>
    <recommendedName>
        <fullName evidence="6">MYND-type domain-containing protein</fullName>
    </recommendedName>
</protein>
<dbReference type="PROSITE" id="PS50865">
    <property type="entry name" value="ZF_MYND_2"/>
    <property type="match status" value="1"/>
</dbReference>
<dbReference type="PANTHER" id="PTHR46533:SF1">
    <property type="entry name" value="ZINC FINGER MYND DOMAIN-CONTAINING PROTEIN 12"/>
    <property type="match status" value="1"/>
</dbReference>
<keyword evidence="1" id="KW-0479">Metal-binding</keyword>
<gene>
    <name evidence="7" type="ORF">DILT_LOCUS3785</name>
</gene>
<dbReference type="SUPFAM" id="SSF144232">
    <property type="entry name" value="HIT/MYND zinc finger-like"/>
    <property type="match status" value="1"/>
</dbReference>
<dbReference type="Proteomes" id="UP000281553">
    <property type="component" value="Unassembled WGS sequence"/>
</dbReference>
<evidence type="ECO:0000256" key="5">
    <source>
        <dbReference type="SAM" id="MobiDB-lite"/>
    </source>
</evidence>
<dbReference type="Gene3D" id="6.10.140.2220">
    <property type="match status" value="1"/>
</dbReference>
<dbReference type="SUPFAM" id="SSF48452">
    <property type="entry name" value="TPR-like"/>
    <property type="match status" value="1"/>
</dbReference>
<sequence length="475" mass="52879">MCTNTFCGPVGKSPTSIPPPGNPFYPLANPKGTDLKCEVCSKPAYLQCSLCHVTYYCGLDHQKIDWISIHERICSTLAGLRRPISFIASEDERRKKKEETLQLQIQMVDLTQMIGQKLLFQGKPEEAVPAALQCLKFTVDAYGLASVELVTPYLILAESSIGLNRLDQAEAYLAQAQWTMLKTQHQCSNAIRSQLQRKLALLFAAKGDYQAALESLAQDIYYSSCDFGPNHIRTSGGYFQMAEVFYLIYLKEKGLAKEVEEEDKRNPLRTEGMICPSSAPQIPTSEPRRPLPPALVIKDRVPPEEPVVTNSPLYMSRIYKNSSVLPKPVEKDRVADDLFARVVDIWATYLATIIQSIIKKPTIPEGCGSVVAEITMNEKMTLGEAEAAECLKMLHAINNYRTARAVKDGIQFVALAAGRPDPRARLHLALAMVYFILEEKARAHQYLEDAEISVKAAEKSHTLNEELALIKSALS</sequence>
<evidence type="ECO:0000256" key="3">
    <source>
        <dbReference type="ARBA" id="ARBA00022833"/>
    </source>
</evidence>
<evidence type="ECO:0000313" key="8">
    <source>
        <dbReference type="Proteomes" id="UP000281553"/>
    </source>
</evidence>
<evidence type="ECO:0000256" key="4">
    <source>
        <dbReference type="PROSITE-ProRule" id="PRU00134"/>
    </source>
</evidence>
<evidence type="ECO:0000256" key="2">
    <source>
        <dbReference type="ARBA" id="ARBA00022771"/>
    </source>
</evidence>
<name>A0A3P6TWU6_DIBLA</name>
<reference evidence="7 8" key="1">
    <citation type="submission" date="2018-11" db="EMBL/GenBank/DDBJ databases">
        <authorList>
            <consortium name="Pathogen Informatics"/>
        </authorList>
    </citation>
    <scope>NUCLEOTIDE SEQUENCE [LARGE SCALE GENOMIC DNA]</scope>
</reference>
<dbReference type="InterPro" id="IPR053248">
    <property type="entry name" value="Zinc_finger_MYND_domain"/>
</dbReference>
<evidence type="ECO:0000313" key="7">
    <source>
        <dbReference type="EMBL" id="VDK85915.1"/>
    </source>
</evidence>
<dbReference type="EMBL" id="UYRU01044260">
    <property type="protein sequence ID" value="VDK85915.1"/>
    <property type="molecule type" value="Genomic_DNA"/>
</dbReference>
<evidence type="ECO:0000256" key="1">
    <source>
        <dbReference type="ARBA" id="ARBA00022723"/>
    </source>
</evidence>
<dbReference type="Pfam" id="PF01753">
    <property type="entry name" value="zf-MYND"/>
    <property type="match status" value="1"/>
</dbReference>
<feature type="region of interest" description="Disordered" evidence="5">
    <location>
        <begin position="261"/>
        <end position="289"/>
    </location>
</feature>
<dbReference type="GO" id="GO:0008270">
    <property type="term" value="F:zinc ion binding"/>
    <property type="evidence" value="ECO:0007669"/>
    <property type="project" value="UniProtKB-KW"/>
</dbReference>
<keyword evidence="2 4" id="KW-0863">Zinc-finger</keyword>
<proteinExistence type="predicted"/>
<feature type="domain" description="MYND-type" evidence="6">
    <location>
        <begin position="37"/>
        <end position="74"/>
    </location>
</feature>
<dbReference type="PANTHER" id="PTHR46533">
    <property type="entry name" value="ZINC FINGER MYND DOMAIN-CONTAINING PROTEIN 12"/>
    <property type="match status" value="1"/>
</dbReference>
<evidence type="ECO:0000259" key="6">
    <source>
        <dbReference type="PROSITE" id="PS50865"/>
    </source>
</evidence>
<dbReference type="AlphaFoldDB" id="A0A3P6TWU6"/>
<accession>A0A3P6TWU6</accession>
<keyword evidence="8" id="KW-1185">Reference proteome</keyword>
<keyword evidence="3" id="KW-0862">Zinc</keyword>